<dbReference type="EMBL" id="SMGJ01000008">
    <property type="protein sequence ID" value="TCK67036.1"/>
    <property type="molecule type" value="Genomic_DNA"/>
</dbReference>
<feature type="active site" description="Charge relay system" evidence="5 6">
    <location>
        <position position="126"/>
    </location>
</feature>
<feature type="region of interest" description="Disordered" evidence="7">
    <location>
        <begin position="158"/>
        <end position="178"/>
    </location>
</feature>
<dbReference type="InterPro" id="IPR005546">
    <property type="entry name" value="Autotransporte_beta"/>
</dbReference>
<keyword evidence="1 6" id="KW-0645">Protease</keyword>
<dbReference type="PROSITE" id="PS00138">
    <property type="entry name" value="SUBTILASE_SER"/>
    <property type="match status" value="1"/>
</dbReference>
<dbReference type="Pfam" id="PF00082">
    <property type="entry name" value="Peptidase_S8"/>
    <property type="match status" value="1"/>
</dbReference>
<dbReference type="PROSITE" id="PS00136">
    <property type="entry name" value="SUBTILASE_ASP"/>
    <property type="match status" value="1"/>
</dbReference>
<dbReference type="PROSITE" id="PS51208">
    <property type="entry name" value="AUTOTRANSPORTER"/>
    <property type="match status" value="1"/>
</dbReference>
<keyword evidence="4 6" id="KW-0720">Serine protease</keyword>
<evidence type="ECO:0000256" key="3">
    <source>
        <dbReference type="ARBA" id="ARBA00022801"/>
    </source>
</evidence>
<evidence type="ECO:0000256" key="6">
    <source>
        <dbReference type="PROSITE-ProRule" id="PRU01240"/>
    </source>
</evidence>
<dbReference type="InterPro" id="IPR023827">
    <property type="entry name" value="Peptidase_S8_Asp-AS"/>
</dbReference>
<dbReference type="InterPro" id="IPR036709">
    <property type="entry name" value="Autotransporte_beta_dom_sf"/>
</dbReference>
<evidence type="ECO:0000313" key="9">
    <source>
        <dbReference type="EMBL" id="TCK67036.1"/>
    </source>
</evidence>
<dbReference type="GO" id="GO:0004252">
    <property type="term" value="F:serine-type endopeptidase activity"/>
    <property type="evidence" value="ECO:0007669"/>
    <property type="project" value="UniProtKB-UniRule"/>
</dbReference>
<dbReference type="GO" id="GO:0016485">
    <property type="term" value="P:protein processing"/>
    <property type="evidence" value="ECO:0007669"/>
    <property type="project" value="TreeGrafter"/>
</dbReference>
<dbReference type="SUPFAM" id="SSF103515">
    <property type="entry name" value="Autotransporter"/>
    <property type="match status" value="1"/>
</dbReference>
<feature type="active site" description="Charge relay system" evidence="5 6">
    <location>
        <position position="71"/>
    </location>
</feature>
<keyword evidence="10" id="KW-1185">Reference proteome</keyword>
<sequence>MSNYPWKRTLLAIVIGIVMTSKGYAEDIDENDEQQQAPQSGQMVNPHDGIGLTEQISAQYSGDGVKVGVIDSGFMNEHPLFNQQKLHSLTFEITDNDGNKKIFDANHYELETEDENGEQKTVYSMHGGQVAGIIGANSFFQYRGGVAKNADVYLTTTEATETPQDDDTDDSDNSKDNDKSLELLLGNEAEIKDHRNTIATAFAQHTANKVFVINNSWNEDPVDGTARVMDDKYKSGIEKATDNVLINAIKDAVKKDTLIVFAAGNESKQQPGIMAALPRYLPELEKHYLSVIAVDDGENIADYSNRCGVSKNWCVAAPGTLSVLVTEGAEQNIKLPGLQVQQGTSFAAPVVTGSLAVLKQRFQYFTATQMRDTLLTTATDLGAKGVDDVFGWGLINLSKAINGPSQLLNNETYTLSSDDRWNNPLTGEYRLTKQGPATLTLAGENNRLKEIRVEEGKLALTNTTSVDQIRNESNLALTALTVNQAFYAKTGSQLELFAQQAFTAQGKGTVVNLNGVLSVTESLKQNAQAGQIIADVLVVKNGATYMGGFEQLISSDTLNAKGLRQDLYFKDDRIELKANPNQPFTDPQANNNGQNGLQALNALRDSSTAWKKGLYNDWLQRAIEHNDLQNFHYAIGNTIYADSLDLLRNNAAIGLTETDNHLYRYHDSKTDSVRVWVESDGQKYKSDHHQFDQKTEVKTRHTGMGFAYKAEKSILTGNLTRTKSDVTKNQASATIKQIEANVALRYMPLANGWFMDVTGKIARLDYKQNRQFNSASLASGANKGWLFGSELRTGYNLAINDWYLEPSAGLQAIRLNMQQLTENGELATSTSSFHKTDVNLSSGLHLKRAFDLSDWKITPNFDLSYIRHLNGKPSYLESRLNGIAIHSESTTFSKNIAVFGLGMMLEKGNWLLSTDIHRRVFKNGKTTDWQVKVGLSF</sequence>
<dbReference type="CDD" id="cd04848">
    <property type="entry name" value="Peptidases_S8_Autotransporter_serine_protease_like"/>
    <property type="match status" value="1"/>
</dbReference>
<accession>A0A4R1KPS7</accession>
<keyword evidence="2" id="KW-0732">Signal</keyword>
<gene>
    <name evidence="9" type="ORF">EV692_2159</name>
</gene>
<dbReference type="InterPro" id="IPR036852">
    <property type="entry name" value="Peptidase_S8/S53_dom_sf"/>
</dbReference>
<dbReference type="AlphaFoldDB" id="A0A4R1KPS7"/>
<feature type="active site" description="Charge relay system" evidence="5 6">
    <location>
        <position position="345"/>
    </location>
</feature>
<evidence type="ECO:0000256" key="1">
    <source>
        <dbReference type="ARBA" id="ARBA00022670"/>
    </source>
</evidence>
<reference evidence="9 10" key="1">
    <citation type="submission" date="2019-03" db="EMBL/GenBank/DDBJ databases">
        <title>Genomic Encyclopedia of Type Strains, Phase IV (KMG-IV): sequencing the most valuable type-strain genomes for metagenomic binning, comparative biology and taxonomic classification.</title>
        <authorList>
            <person name="Goeker M."/>
        </authorList>
    </citation>
    <scope>NUCLEOTIDE SEQUENCE [LARGE SCALE GENOMIC DNA]</scope>
    <source>
        <strain evidence="9 10">DSM 10053</strain>
    </source>
</reference>
<feature type="domain" description="Autotransporter" evidence="8">
    <location>
        <begin position="668"/>
        <end position="937"/>
    </location>
</feature>
<dbReference type="InterPro" id="IPR023828">
    <property type="entry name" value="Peptidase_S8_Ser-AS"/>
</dbReference>
<dbReference type="Gene3D" id="3.40.50.200">
    <property type="entry name" value="Peptidase S8/S53 domain"/>
    <property type="match status" value="1"/>
</dbReference>
<protein>
    <submittedName>
        <fullName evidence="9">Autotransporter-like protein</fullName>
    </submittedName>
</protein>
<keyword evidence="3 6" id="KW-0378">Hydrolase</keyword>
<dbReference type="InterPro" id="IPR000209">
    <property type="entry name" value="Peptidase_S8/S53_dom"/>
</dbReference>
<dbReference type="InterPro" id="IPR015500">
    <property type="entry name" value="Peptidase_S8_subtilisin-rel"/>
</dbReference>
<organism evidence="9 10">
    <name type="scientific">Lonepinella koalarum</name>
    <dbReference type="NCBI Taxonomy" id="53417"/>
    <lineage>
        <taxon>Bacteria</taxon>
        <taxon>Pseudomonadati</taxon>
        <taxon>Pseudomonadota</taxon>
        <taxon>Gammaproteobacteria</taxon>
        <taxon>Pasteurellales</taxon>
        <taxon>Pasteurellaceae</taxon>
        <taxon>Lonepinella</taxon>
    </lineage>
</organism>
<dbReference type="Pfam" id="PF03797">
    <property type="entry name" value="Autotransporter"/>
    <property type="match status" value="1"/>
</dbReference>
<comment type="similarity">
    <text evidence="6">Belongs to the peptidase S8 family.</text>
</comment>
<dbReference type="SMART" id="SM00869">
    <property type="entry name" value="Autotransporter"/>
    <property type="match status" value="1"/>
</dbReference>
<evidence type="ECO:0000259" key="8">
    <source>
        <dbReference type="PROSITE" id="PS51208"/>
    </source>
</evidence>
<proteinExistence type="inferred from homology"/>
<dbReference type="GO" id="GO:0005886">
    <property type="term" value="C:plasma membrane"/>
    <property type="evidence" value="ECO:0007669"/>
    <property type="project" value="TreeGrafter"/>
</dbReference>
<evidence type="ECO:0000256" key="5">
    <source>
        <dbReference type="PIRSR" id="PIRSR615500-1"/>
    </source>
</evidence>
<dbReference type="PANTHER" id="PTHR42884:SF14">
    <property type="entry name" value="NEUROENDOCRINE CONVERTASE 1"/>
    <property type="match status" value="1"/>
</dbReference>
<dbReference type="InterPro" id="IPR034061">
    <property type="entry name" value="Peptidases_S8_Autotransporter"/>
</dbReference>
<dbReference type="SUPFAM" id="SSF52743">
    <property type="entry name" value="Subtilisin-like"/>
    <property type="match status" value="1"/>
</dbReference>
<dbReference type="PANTHER" id="PTHR42884">
    <property type="entry name" value="PROPROTEIN CONVERTASE SUBTILISIN/KEXIN-RELATED"/>
    <property type="match status" value="1"/>
</dbReference>
<name>A0A4R1KPS7_9PAST</name>
<dbReference type="Proteomes" id="UP000295496">
    <property type="component" value="Unassembled WGS sequence"/>
</dbReference>
<dbReference type="Gene3D" id="2.40.128.130">
    <property type="entry name" value="Autotransporter beta-domain"/>
    <property type="match status" value="1"/>
</dbReference>
<dbReference type="RefSeq" id="WP_132302728.1">
    <property type="nucleotide sequence ID" value="NZ_CP170642.1"/>
</dbReference>
<evidence type="ECO:0000256" key="7">
    <source>
        <dbReference type="SAM" id="MobiDB-lite"/>
    </source>
</evidence>
<dbReference type="PRINTS" id="PR00723">
    <property type="entry name" value="SUBTILISIN"/>
</dbReference>
<evidence type="ECO:0000256" key="4">
    <source>
        <dbReference type="ARBA" id="ARBA00022825"/>
    </source>
</evidence>
<dbReference type="PROSITE" id="PS51892">
    <property type="entry name" value="SUBTILASE"/>
    <property type="match status" value="1"/>
</dbReference>
<evidence type="ECO:0000313" key="10">
    <source>
        <dbReference type="Proteomes" id="UP000295496"/>
    </source>
</evidence>
<evidence type="ECO:0000256" key="2">
    <source>
        <dbReference type="ARBA" id="ARBA00022729"/>
    </source>
</evidence>
<comment type="caution">
    <text evidence="9">The sequence shown here is derived from an EMBL/GenBank/DDBJ whole genome shotgun (WGS) entry which is preliminary data.</text>
</comment>